<dbReference type="EC" id="5.2.1.8" evidence="4"/>
<dbReference type="SUPFAM" id="SSF54534">
    <property type="entry name" value="FKBP-like"/>
    <property type="match status" value="1"/>
</dbReference>
<dbReference type="GO" id="GO:0003755">
    <property type="term" value="F:peptidyl-prolyl cis-trans isomerase activity"/>
    <property type="evidence" value="ECO:0007669"/>
    <property type="project" value="UniProtKB-KW"/>
</dbReference>
<dbReference type="Pfam" id="PF00639">
    <property type="entry name" value="Rotamase"/>
    <property type="match status" value="1"/>
</dbReference>
<evidence type="ECO:0000313" key="4">
    <source>
        <dbReference type="EMBL" id="MBB5349168.1"/>
    </source>
</evidence>
<dbReference type="Gene3D" id="1.10.4030.10">
    <property type="entry name" value="Porin chaperone SurA, peptide-binding domain"/>
    <property type="match status" value="1"/>
</dbReference>
<dbReference type="PROSITE" id="PS50198">
    <property type="entry name" value="PPIC_PPIASE_2"/>
    <property type="match status" value="1"/>
</dbReference>
<dbReference type="InterPro" id="IPR046357">
    <property type="entry name" value="PPIase_dom_sf"/>
</dbReference>
<dbReference type="PANTHER" id="PTHR47637">
    <property type="entry name" value="CHAPERONE SURA"/>
    <property type="match status" value="1"/>
</dbReference>
<dbReference type="AlphaFoldDB" id="A0A840V2W0"/>
<gene>
    <name evidence="4" type="ORF">HNQ81_002919</name>
</gene>
<dbReference type="InterPro" id="IPR000297">
    <property type="entry name" value="PPIase_PpiC"/>
</dbReference>
<dbReference type="EMBL" id="JACHEO010000020">
    <property type="protein sequence ID" value="MBB5349168.1"/>
    <property type="molecule type" value="Genomic_DNA"/>
</dbReference>
<evidence type="ECO:0000256" key="2">
    <source>
        <dbReference type="PROSITE-ProRule" id="PRU00278"/>
    </source>
</evidence>
<comment type="caution">
    <text evidence="4">The sequence shown here is derived from an EMBL/GenBank/DDBJ whole genome shotgun (WGS) entry which is preliminary data.</text>
</comment>
<evidence type="ECO:0000313" key="5">
    <source>
        <dbReference type="Proteomes" id="UP000539642"/>
    </source>
</evidence>
<dbReference type="SUPFAM" id="SSF109998">
    <property type="entry name" value="Triger factor/SurA peptide-binding domain-like"/>
    <property type="match status" value="1"/>
</dbReference>
<protein>
    <submittedName>
        <fullName evidence="4">Peptidyl-prolyl cis-trans isomerase SurA</fullName>
        <ecNumber evidence="4">5.2.1.8</ecNumber>
    </submittedName>
</protein>
<dbReference type="InterPro" id="IPR050280">
    <property type="entry name" value="OMP_Chaperone_SurA"/>
</dbReference>
<keyword evidence="1" id="KW-0732">Signal</keyword>
<evidence type="ECO:0000256" key="1">
    <source>
        <dbReference type="ARBA" id="ARBA00022729"/>
    </source>
</evidence>
<dbReference type="InterPro" id="IPR027304">
    <property type="entry name" value="Trigger_fact/SurA_dom_sf"/>
</dbReference>
<name>A0A840V2W0_9BACT</name>
<proteinExistence type="predicted"/>
<sequence>MKQVAHASIPARFFLLILFIFIVSTPHNGAAELVDRVVAVVNDDVITLSELEKEGERFYRDISAKTPATSLAETLQQAREHVLDRIIERRLIAQKAKAGNISVADAEVDAAFEQMLDQSRLSKPEFLARLKAEGLTETAYRENLRDQVLQSKVVNADVRSKVVITDEEILDYYDSRYTTQVSGGGFYLLQIGISWPKGQDAPSEIGEADRNKARKEAEKVLEMARDGEDFKALARKYSSLPSAADGGDIGLFQLEEMAPSMQQAVKDLKPDEISDIIETPEGYQFFKLLNNEDGTIVVKTPLEQVKEEIRSSLYEQRLKKAYDEWLDNLQNEAYIQKL</sequence>
<dbReference type="PANTHER" id="PTHR47637:SF1">
    <property type="entry name" value="CHAPERONE SURA"/>
    <property type="match status" value="1"/>
</dbReference>
<dbReference type="RefSeq" id="WP_183351975.1">
    <property type="nucleotide sequence ID" value="NZ_JACHEO010000020.1"/>
</dbReference>
<dbReference type="Gene3D" id="3.10.50.40">
    <property type="match status" value="1"/>
</dbReference>
<keyword evidence="2 4" id="KW-0413">Isomerase</keyword>
<organism evidence="4 5">
    <name type="scientific">Desulfoprunum benzoelyticum</name>
    <dbReference type="NCBI Taxonomy" id="1506996"/>
    <lineage>
        <taxon>Bacteria</taxon>
        <taxon>Pseudomonadati</taxon>
        <taxon>Thermodesulfobacteriota</taxon>
        <taxon>Desulfobulbia</taxon>
        <taxon>Desulfobulbales</taxon>
        <taxon>Desulfobulbaceae</taxon>
        <taxon>Desulfoprunum</taxon>
    </lineage>
</organism>
<evidence type="ECO:0000259" key="3">
    <source>
        <dbReference type="PROSITE" id="PS50198"/>
    </source>
</evidence>
<accession>A0A840V2W0</accession>
<reference evidence="4 5" key="1">
    <citation type="submission" date="2020-08" db="EMBL/GenBank/DDBJ databases">
        <title>Genomic Encyclopedia of Type Strains, Phase IV (KMG-IV): sequencing the most valuable type-strain genomes for metagenomic binning, comparative biology and taxonomic classification.</title>
        <authorList>
            <person name="Goeker M."/>
        </authorList>
    </citation>
    <scope>NUCLEOTIDE SEQUENCE [LARGE SCALE GENOMIC DNA]</scope>
    <source>
        <strain evidence="4 5">DSM 28570</strain>
    </source>
</reference>
<keyword evidence="2" id="KW-0697">Rotamase</keyword>
<feature type="domain" description="PpiC" evidence="3">
    <location>
        <begin position="207"/>
        <end position="290"/>
    </location>
</feature>
<keyword evidence="5" id="KW-1185">Reference proteome</keyword>
<dbReference type="Pfam" id="PF13624">
    <property type="entry name" value="SurA_N_3"/>
    <property type="match status" value="1"/>
</dbReference>
<dbReference type="Proteomes" id="UP000539642">
    <property type="component" value="Unassembled WGS sequence"/>
</dbReference>